<dbReference type="Pfam" id="PF25597">
    <property type="entry name" value="SH3_retrovirus"/>
    <property type="match status" value="1"/>
</dbReference>
<dbReference type="InParanoid" id="E9GPW8"/>
<feature type="domain" description="Retroviral polymerase SH3-like" evidence="1">
    <location>
        <begin position="224"/>
        <end position="271"/>
    </location>
</feature>
<evidence type="ECO:0000259" key="1">
    <source>
        <dbReference type="Pfam" id="PF25597"/>
    </source>
</evidence>
<dbReference type="EMBL" id="GL732557">
    <property type="protein sequence ID" value="EFX78515.1"/>
    <property type="molecule type" value="Genomic_DNA"/>
</dbReference>
<protein>
    <recommendedName>
        <fullName evidence="1">Retroviral polymerase SH3-like domain-containing protein</fullName>
    </recommendedName>
</protein>
<accession>E9GPW8</accession>
<dbReference type="InterPro" id="IPR057670">
    <property type="entry name" value="SH3_retrovirus"/>
</dbReference>
<proteinExistence type="predicted"/>
<dbReference type="KEGG" id="dpx:DAPPUDRAFT_105252"/>
<dbReference type="Proteomes" id="UP000000305">
    <property type="component" value="Unassembled WGS sequence"/>
</dbReference>
<organism evidence="2 3">
    <name type="scientific">Daphnia pulex</name>
    <name type="common">Water flea</name>
    <dbReference type="NCBI Taxonomy" id="6669"/>
    <lineage>
        <taxon>Eukaryota</taxon>
        <taxon>Metazoa</taxon>
        <taxon>Ecdysozoa</taxon>
        <taxon>Arthropoda</taxon>
        <taxon>Crustacea</taxon>
        <taxon>Branchiopoda</taxon>
        <taxon>Diplostraca</taxon>
        <taxon>Cladocera</taxon>
        <taxon>Anomopoda</taxon>
        <taxon>Daphniidae</taxon>
        <taxon>Daphnia</taxon>
    </lineage>
</organism>
<dbReference type="OrthoDB" id="413361at2759"/>
<keyword evidence="3" id="KW-1185">Reference proteome</keyword>
<name>E9GPW8_DAPPU</name>
<reference evidence="2 3" key="1">
    <citation type="journal article" date="2011" name="Science">
        <title>The ecoresponsive genome of Daphnia pulex.</title>
        <authorList>
            <person name="Colbourne J.K."/>
            <person name="Pfrender M.E."/>
            <person name="Gilbert D."/>
            <person name="Thomas W.K."/>
            <person name="Tucker A."/>
            <person name="Oakley T.H."/>
            <person name="Tokishita S."/>
            <person name="Aerts A."/>
            <person name="Arnold G.J."/>
            <person name="Basu M.K."/>
            <person name="Bauer D.J."/>
            <person name="Caceres C.E."/>
            <person name="Carmel L."/>
            <person name="Casola C."/>
            <person name="Choi J.H."/>
            <person name="Detter J.C."/>
            <person name="Dong Q."/>
            <person name="Dusheyko S."/>
            <person name="Eads B.D."/>
            <person name="Frohlich T."/>
            <person name="Geiler-Samerotte K.A."/>
            <person name="Gerlach D."/>
            <person name="Hatcher P."/>
            <person name="Jogdeo S."/>
            <person name="Krijgsveld J."/>
            <person name="Kriventseva E.V."/>
            <person name="Kultz D."/>
            <person name="Laforsch C."/>
            <person name="Lindquist E."/>
            <person name="Lopez J."/>
            <person name="Manak J.R."/>
            <person name="Muller J."/>
            <person name="Pangilinan J."/>
            <person name="Patwardhan R.P."/>
            <person name="Pitluck S."/>
            <person name="Pritham E.J."/>
            <person name="Rechtsteiner A."/>
            <person name="Rho M."/>
            <person name="Rogozin I.B."/>
            <person name="Sakarya O."/>
            <person name="Salamov A."/>
            <person name="Schaack S."/>
            <person name="Shapiro H."/>
            <person name="Shiga Y."/>
            <person name="Skalitzky C."/>
            <person name="Smith Z."/>
            <person name="Souvorov A."/>
            <person name="Sung W."/>
            <person name="Tang Z."/>
            <person name="Tsuchiya D."/>
            <person name="Tu H."/>
            <person name="Vos H."/>
            <person name="Wang M."/>
            <person name="Wolf Y.I."/>
            <person name="Yamagata H."/>
            <person name="Yamada T."/>
            <person name="Ye Y."/>
            <person name="Shaw J.R."/>
            <person name="Andrews J."/>
            <person name="Crease T.J."/>
            <person name="Tang H."/>
            <person name="Lucas S.M."/>
            <person name="Robertson H.M."/>
            <person name="Bork P."/>
            <person name="Koonin E.V."/>
            <person name="Zdobnov E.M."/>
            <person name="Grigoriev I.V."/>
            <person name="Lynch M."/>
            <person name="Boore J.L."/>
        </authorList>
    </citation>
    <scope>NUCLEOTIDE SEQUENCE [LARGE SCALE GENOMIC DNA]</scope>
</reference>
<evidence type="ECO:0000313" key="3">
    <source>
        <dbReference type="Proteomes" id="UP000000305"/>
    </source>
</evidence>
<sequence length="437" mass="49700">MAENEIQDNQPLRAIAHLPKFDGTNHREWNFEIDLVFQHHDLKNVVLGNEVLPEEDRNEAGELLNDAAIRLWTRKNITAINFIFASITRKMKENLYTPGLNAAQIWAKLNLQYQLQTEEQLHLLWQQYYDFKHTAGSGRERHGVQGGFVDKRPRCGHCNSPTHEEKVLFKRNGETVLTGEKQNETLFQLHIKPDIHSTQSDNIQPLTLVALGADLRASIITWHRRLEPRSQEGFFVGRCSTQNASRIYIPTTGKIVVSKDVKIDETILYRDHIAKDLLTSKEQLQLAESNEEASMDTRETDVPITVETPNEEEACPVSAIEDEIPLITDETLREGSNLPTDPLIHNEVTQEPGMIIDQDAHDATPIAAEVPQANSVDQPRQSTRIRERQIQSVAKQAVLSNDSANQNPTEPETYLLLNPIPVRCLMEDIVDVCYLFM</sequence>
<evidence type="ECO:0000313" key="2">
    <source>
        <dbReference type="EMBL" id="EFX78515.1"/>
    </source>
</evidence>
<dbReference type="HOGENOM" id="CLU_627403_0_0_1"/>
<dbReference type="AlphaFoldDB" id="E9GPW8"/>
<dbReference type="PhylomeDB" id="E9GPW8"/>
<gene>
    <name evidence="2" type="ORF">DAPPUDRAFT_105252</name>
</gene>